<sequence length="227" mass="25978">MAAAHMRASGLLRQGLVMRVDRRSFWFLDAVVESRENLAVLGSLDIEVITNRRTHGLEARELAPMLASLCEAGLIEVTREDSDGRARSLPEIESAFAMSQCKPGHYSGFWYGLTSEGGAAWESMTRADWSRYSKGWSDGEEHCLEAGGHELAEEEFARWSSQPSRVLVPGSAVWKVMQPWSATYWKTVPLGFQVRYWAKRGKWDGVAEWIWERRHPVQRPWYEQPEF</sequence>
<evidence type="ECO:0000313" key="2">
    <source>
        <dbReference type="Proteomes" id="UP000267003"/>
    </source>
</evidence>
<accession>A0A3A8QYZ3</accession>
<dbReference type="EMBL" id="RAWK01000031">
    <property type="protein sequence ID" value="RKH71675.1"/>
    <property type="molecule type" value="Genomic_DNA"/>
</dbReference>
<protein>
    <submittedName>
        <fullName evidence="1">Uncharacterized protein</fullName>
    </submittedName>
</protein>
<name>A0A3A8QYZ3_9BACT</name>
<reference evidence="2" key="1">
    <citation type="submission" date="2018-09" db="EMBL/GenBank/DDBJ databases">
        <authorList>
            <person name="Livingstone P.G."/>
            <person name="Whitworth D.E."/>
        </authorList>
    </citation>
    <scope>NUCLEOTIDE SEQUENCE [LARGE SCALE GENOMIC DNA]</scope>
    <source>
        <strain evidence="2">AB050A</strain>
    </source>
</reference>
<evidence type="ECO:0000313" key="1">
    <source>
        <dbReference type="EMBL" id="RKH71675.1"/>
    </source>
</evidence>
<keyword evidence="2" id="KW-1185">Reference proteome</keyword>
<comment type="caution">
    <text evidence="1">The sequence shown here is derived from an EMBL/GenBank/DDBJ whole genome shotgun (WGS) entry which is preliminary data.</text>
</comment>
<dbReference type="AlphaFoldDB" id="A0A3A8QYZ3"/>
<dbReference type="Proteomes" id="UP000267003">
    <property type="component" value="Unassembled WGS sequence"/>
</dbReference>
<organism evidence="1 2">
    <name type="scientific">Corallococcus aberystwythensis</name>
    <dbReference type="NCBI Taxonomy" id="2316722"/>
    <lineage>
        <taxon>Bacteria</taxon>
        <taxon>Pseudomonadati</taxon>
        <taxon>Myxococcota</taxon>
        <taxon>Myxococcia</taxon>
        <taxon>Myxococcales</taxon>
        <taxon>Cystobacterineae</taxon>
        <taxon>Myxococcaceae</taxon>
        <taxon>Corallococcus</taxon>
    </lineage>
</organism>
<proteinExistence type="predicted"/>
<gene>
    <name evidence="1" type="ORF">D7W81_07090</name>
</gene>